<evidence type="ECO:0000313" key="2">
    <source>
        <dbReference type="Proteomes" id="UP000265692"/>
    </source>
</evidence>
<dbReference type="Proteomes" id="UP000265692">
    <property type="component" value="Unassembled WGS sequence"/>
</dbReference>
<gene>
    <name evidence="1" type="ORF">D1B33_01295</name>
</gene>
<sequence length="57" mass="6647">MQVKVISSNDKKIFQDELQQFLTIIEGQEIVDIKFSTSNDRGHGIEYSALILYHNKY</sequence>
<reference evidence="1 2" key="1">
    <citation type="submission" date="2018-08" db="EMBL/GenBank/DDBJ databases">
        <title>Lysinibacillus sp. YLB-03 draft genome sequence.</title>
        <authorList>
            <person name="Yu L."/>
        </authorList>
    </citation>
    <scope>NUCLEOTIDE SEQUENCE [LARGE SCALE GENOMIC DNA]</scope>
    <source>
        <strain evidence="1 2">YLB-03</strain>
    </source>
</reference>
<proteinExistence type="predicted"/>
<keyword evidence="2" id="KW-1185">Reference proteome</keyword>
<protein>
    <submittedName>
        <fullName evidence="1">Sporulation protein Cse60</fullName>
    </submittedName>
</protein>
<dbReference type="AlphaFoldDB" id="A0A396SGV4"/>
<dbReference type="Pfam" id="PF10957">
    <property type="entry name" value="Spore_Cse60"/>
    <property type="match status" value="1"/>
</dbReference>
<dbReference type="EMBL" id="QWEI01000001">
    <property type="protein sequence ID" value="RHW39508.1"/>
    <property type="molecule type" value="Genomic_DNA"/>
</dbReference>
<organism evidence="1 2">
    <name type="scientific">Ureibacillus yapensis</name>
    <dbReference type="NCBI Taxonomy" id="2304605"/>
    <lineage>
        <taxon>Bacteria</taxon>
        <taxon>Bacillati</taxon>
        <taxon>Bacillota</taxon>
        <taxon>Bacilli</taxon>
        <taxon>Bacillales</taxon>
        <taxon>Caryophanaceae</taxon>
        <taxon>Ureibacillus</taxon>
    </lineage>
</organism>
<accession>A0A396SGV4</accession>
<evidence type="ECO:0000313" key="1">
    <source>
        <dbReference type="EMBL" id="RHW39508.1"/>
    </source>
</evidence>
<name>A0A396SGV4_9BACL</name>
<comment type="caution">
    <text evidence="1">The sequence shown here is derived from an EMBL/GenBank/DDBJ whole genome shotgun (WGS) entry which is preliminary data.</text>
</comment>
<dbReference type="InterPro" id="IPR020296">
    <property type="entry name" value="Spore_Cse60"/>
</dbReference>
<dbReference type="RefSeq" id="WP_118874520.1">
    <property type="nucleotide sequence ID" value="NZ_QWEI01000001.1"/>
</dbReference>